<dbReference type="Proteomes" id="UP000297149">
    <property type="component" value="Chromosome"/>
</dbReference>
<gene>
    <name evidence="1" type="ORF">E7747_11505</name>
</gene>
<evidence type="ECO:0000313" key="2">
    <source>
        <dbReference type="Proteomes" id="UP000297149"/>
    </source>
</evidence>
<proteinExistence type="predicted"/>
<accession>A0A4P7W483</accession>
<sequence length="121" mass="13822">MEDFSKQIEDLRKEITGAIIGLLRRHGLTELEFPESGTVPNAPDSVYVIFFDDDGDPFECIITKVSVMGDSLYLTAREKHDGYIFRTESQFNLSVRSLIWLNEILLATQELLEPENEPLKT</sequence>
<evidence type="ECO:0000313" key="1">
    <source>
        <dbReference type="EMBL" id="QCD42856.1"/>
    </source>
</evidence>
<dbReference type="AlphaFoldDB" id="A0A4P7W483"/>
<keyword evidence="2" id="KW-1185">Reference proteome</keyword>
<protein>
    <submittedName>
        <fullName evidence="1">Uncharacterized protein</fullName>
    </submittedName>
</protein>
<organism evidence="1 2">
    <name type="scientific">Duncaniella dubosii</name>
    <dbReference type="NCBI Taxonomy" id="2518971"/>
    <lineage>
        <taxon>Bacteria</taxon>
        <taxon>Pseudomonadati</taxon>
        <taxon>Bacteroidota</taxon>
        <taxon>Bacteroidia</taxon>
        <taxon>Bacteroidales</taxon>
        <taxon>Muribaculaceae</taxon>
        <taxon>Duncaniella</taxon>
    </lineage>
</organism>
<dbReference type="KEGG" id="ddb:E7747_11505"/>
<name>A0A4P7W483_9BACT</name>
<reference evidence="2" key="1">
    <citation type="submission" date="2019-02" db="EMBL/GenBank/DDBJ databases">
        <title>Isolation and identification of novel species under the genus Muribaculum.</title>
        <authorList>
            <person name="Miyake S."/>
            <person name="Ding Y."/>
            <person name="Low A."/>
            <person name="Soh M."/>
            <person name="Seedorf H."/>
        </authorList>
    </citation>
    <scope>NUCLEOTIDE SEQUENCE [LARGE SCALE GENOMIC DNA]</scope>
    <source>
        <strain evidence="2">H5</strain>
    </source>
</reference>
<dbReference type="EMBL" id="CP039396">
    <property type="protein sequence ID" value="QCD42856.1"/>
    <property type="molecule type" value="Genomic_DNA"/>
</dbReference>
<dbReference type="RefSeq" id="WP_120466095.1">
    <property type="nucleotide sequence ID" value="NZ_CP039396.1"/>
</dbReference>